<dbReference type="GO" id="GO:0051017">
    <property type="term" value="P:actin filament bundle assembly"/>
    <property type="evidence" value="ECO:0007669"/>
    <property type="project" value="TreeGrafter"/>
</dbReference>
<accession>A0A7S2UDH9</accession>
<reference evidence="6" key="1">
    <citation type="submission" date="2021-01" db="EMBL/GenBank/DDBJ databases">
        <authorList>
            <person name="Corre E."/>
            <person name="Pelletier E."/>
            <person name="Niang G."/>
            <person name="Scheremetjew M."/>
            <person name="Finn R."/>
            <person name="Kale V."/>
            <person name="Holt S."/>
            <person name="Cochrane G."/>
            <person name="Meng A."/>
            <person name="Brown T."/>
            <person name="Cohen L."/>
        </authorList>
    </citation>
    <scope>NUCLEOTIDE SEQUENCE</scope>
    <source>
        <strain evidence="6">CCMP2084</strain>
    </source>
</reference>
<dbReference type="InterPro" id="IPR019159">
    <property type="entry name" value="CCDC93_CC"/>
</dbReference>
<dbReference type="InterPro" id="IPR036770">
    <property type="entry name" value="Ankyrin_rpt-contain_sf"/>
</dbReference>
<keyword evidence="1" id="KW-0677">Repeat</keyword>
<dbReference type="PANTHER" id="PTHR24153:SF8">
    <property type="entry name" value="FORKED, ISOFORM F"/>
    <property type="match status" value="1"/>
</dbReference>
<keyword evidence="2" id="KW-0040">ANK repeat</keyword>
<feature type="compositionally biased region" description="Polar residues" evidence="4">
    <location>
        <begin position="417"/>
        <end position="432"/>
    </location>
</feature>
<dbReference type="AlphaFoldDB" id="A0A7S2UDH9"/>
<dbReference type="InterPro" id="IPR052420">
    <property type="entry name" value="Espin/Espin-like"/>
</dbReference>
<proteinExistence type="predicted"/>
<sequence length="445" mass="48709">MANHDKSEEGVEYDDATVDPAADGTGTTAITTTATAITATTATTATTGNVMDSLEDDEFSYETDEEGDERIMMPTPRVVSQESATLLFLAIERSDWTQVHAECDSHPADASVWVQSSEWKRLPIHEACRRKPPVKVVAKLLDLCAEGACAKTHFGELPLHLAVGCGASLEVILLLMGAYPQGVEERDNGGRTPALSANTCIGETDDIHIISRILTRCSGALAKGNAEWESRMRKVHREHHVQLVSNTKEHTKAMAKKDDEISLLQTQCKQSKAAISDLSQQMDEYEVKVASKNSAERRLMEEIHKLEDDIAGLMSQNRSVRKTVQALEATKQENEATIQALQTQIGDLKGMVAQIVSEQDTIVSNQMHQAELDLRTMIESQRIFMRKVVGHRESVRTAARDISGMDMTMDPPPPSQPNNTTLISTPNANASPASKRATIPPKSAI</sequence>
<dbReference type="Pfam" id="PF09762">
    <property type="entry name" value="CCDC93_CC"/>
    <property type="match status" value="1"/>
</dbReference>
<dbReference type="GO" id="GO:0051015">
    <property type="term" value="F:actin filament binding"/>
    <property type="evidence" value="ECO:0007669"/>
    <property type="project" value="TreeGrafter"/>
</dbReference>
<dbReference type="Gene3D" id="1.10.287.1490">
    <property type="match status" value="1"/>
</dbReference>
<feature type="domain" description="CCDC93 coiled-coil" evidence="5">
    <location>
        <begin position="208"/>
        <end position="380"/>
    </location>
</feature>
<name>A0A7S2UDH9_9STRA</name>
<dbReference type="SUPFAM" id="SSF48403">
    <property type="entry name" value="Ankyrin repeat"/>
    <property type="match status" value="1"/>
</dbReference>
<feature type="region of interest" description="Disordered" evidence="4">
    <location>
        <begin position="401"/>
        <end position="445"/>
    </location>
</feature>
<evidence type="ECO:0000313" key="6">
    <source>
        <dbReference type="EMBL" id="CAD9815106.1"/>
    </source>
</evidence>
<protein>
    <recommendedName>
        <fullName evidence="5">CCDC93 coiled-coil domain-containing protein</fullName>
    </recommendedName>
</protein>
<evidence type="ECO:0000256" key="3">
    <source>
        <dbReference type="SAM" id="Coils"/>
    </source>
</evidence>
<gene>
    <name evidence="6" type="ORF">ASEP1449_LOCUS6932</name>
</gene>
<evidence type="ECO:0000256" key="2">
    <source>
        <dbReference type="ARBA" id="ARBA00023043"/>
    </source>
</evidence>
<feature type="region of interest" description="Disordered" evidence="4">
    <location>
        <begin position="1"/>
        <end position="24"/>
    </location>
</feature>
<dbReference type="GO" id="GO:0005737">
    <property type="term" value="C:cytoplasm"/>
    <property type="evidence" value="ECO:0007669"/>
    <property type="project" value="TreeGrafter"/>
</dbReference>
<dbReference type="PANTHER" id="PTHR24153">
    <property type="entry name" value="ESPIN"/>
    <property type="match status" value="1"/>
</dbReference>
<feature type="coiled-coil region" evidence="3">
    <location>
        <begin position="268"/>
        <end position="344"/>
    </location>
</feature>
<dbReference type="Gene3D" id="1.25.40.20">
    <property type="entry name" value="Ankyrin repeat-containing domain"/>
    <property type="match status" value="1"/>
</dbReference>
<evidence type="ECO:0000259" key="5">
    <source>
        <dbReference type="Pfam" id="PF09762"/>
    </source>
</evidence>
<dbReference type="EMBL" id="HBHQ01010314">
    <property type="protein sequence ID" value="CAD9815106.1"/>
    <property type="molecule type" value="Transcribed_RNA"/>
</dbReference>
<evidence type="ECO:0000256" key="1">
    <source>
        <dbReference type="ARBA" id="ARBA00022737"/>
    </source>
</evidence>
<evidence type="ECO:0000256" key="4">
    <source>
        <dbReference type="SAM" id="MobiDB-lite"/>
    </source>
</evidence>
<keyword evidence="3" id="KW-0175">Coiled coil</keyword>
<organism evidence="6">
    <name type="scientific">Attheya septentrionalis</name>
    <dbReference type="NCBI Taxonomy" id="420275"/>
    <lineage>
        <taxon>Eukaryota</taxon>
        <taxon>Sar</taxon>
        <taxon>Stramenopiles</taxon>
        <taxon>Ochrophyta</taxon>
        <taxon>Bacillariophyta</taxon>
        <taxon>Coscinodiscophyceae</taxon>
        <taxon>Chaetocerotophycidae</taxon>
        <taxon>Chaetocerotales</taxon>
        <taxon>Attheyaceae</taxon>
        <taxon>Attheya</taxon>
    </lineage>
</organism>